<evidence type="ECO:0000313" key="1">
    <source>
        <dbReference type="EMBL" id="TDL15026.1"/>
    </source>
</evidence>
<dbReference type="EMBL" id="ML170294">
    <property type="protein sequence ID" value="TDL15026.1"/>
    <property type="molecule type" value="Genomic_DNA"/>
</dbReference>
<dbReference type="Proteomes" id="UP000294933">
    <property type="component" value="Unassembled WGS sequence"/>
</dbReference>
<dbReference type="InterPro" id="IPR032675">
    <property type="entry name" value="LRR_dom_sf"/>
</dbReference>
<dbReference type="Gene3D" id="3.80.10.10">
    <property type="entry name" value="Ribonuclease Inhibitor"/>
    <property type="match status" value="1"/>
</dbReference>
<evidence type="ECO:0008006" key="3">
    <source>
        <dbReference type="Google" id="ProtNLM"/>
    </source>
</evidence>
<organism evidence="1 2">
    <name type="scientific">Rickenella mellea</name>
    <dbReference type="NCBI Taxonomy" id="50990"/>
    <lineage>
        <taxon>Eukaryota</taxon>
        <taxon>Fungi</taxon>
        <taxon>Dikarya</taxon>
        <taxon>Basidiomycota</taxon>
        <taxon>Agaricomycotina</taxon>
        <taxon>Agaricomycetes</taxon>
        <taxon>Hymenochaetales</taxon>
        <taxon>Rickenellaceae</taxon>
        <taxon>Rickenella</taxon>
    </lineage>
</organism>
<dbReference type="VEuPathDB" id="FungiDB:BD410DRAFT_140398"/>
<name>A0A4Y7PIW2_9AGAM</name>
<sequence>MPDQGSVALFSEPTVARRMRLKTQHNQQAPISRLPEETLYKVFLCIANARLDHGQRVYDHWWKQWRNGTQICTQWRFVGLGSPRLWSIIIATKERKEVEFYLRHSKNCPLTVEIAPFSAEEKSIVSSILQHLPRIQDLSFWRCDDHLDVLLPLLAAGCPLLERVDLVSHNHVSLGPLITFGQQTPALKQLQLHFIYPSWETAQIRGLTDLTIGFSAGSYRPTLECFFELLRECPDLEHLTLELDQRLVRSSPASGPSVPLRRLCWVHFFAPSIACAEFLDGLILSNKITMDMRSTLRLSEGPIRIFPRHFLPSASISDNIALHLHLHGCAEPHFYDITIKFISASSGTNITHLYEGIYLRGKTSMDAFMKVGLTLTDIHLMECISSLKIKCSSGLKGAVESETWRRFLIRMPQLKNLETSAHIFSSYFGTRDQWNP</sequence>
<dbReference type="OrthoDB" id="2753006at2759"/>
<gene>
    <name evidence="1" type="ORF">BD410DRAFT_140398</name>
</gene>
<accession>A0A4Y7PIW2</accession>
<keyword evidence="2" id="KW-1185">Reference proteome</keyword>
<evidence type="ECO:0000313" key="2">
    <source>
        <dbReference type="Proteomes" id="UP000294933"/>
    </source>
</evidence>
<dbReference type="SUPFAM" id="SSF52047">
    <property type="entry name" value="RNI-like"/>
    <property type="match status" value="1"/>
</dbReference>
<dbReference type="AlphaFoldDB" id="A0A4Y7PIW2"/>
<dbReference type="STRING" id="50990.A0A4Y7PIW2"/>
<protein>
    <recommendedName>
        <fullName evidence="3">F-box domain-containing protein</fullName>
    </recommendedName>
</protein>
<proteinExistence type="predicted"/>
<reference evidence="1 2" key="1">
    <citation type="submission" date="2018-06" db="EMBL/GenBank/DDBJ databases">
        <title>A transcriptomic atlas of mushroom development highlights an independent origin of complex multicellularity.</title>
        <authorList>
            <consortium name="DOE Joint Genome Institute"/>
            <person name="Krizsan K."/>
            <person name="Almasi E."/>
            <person name="Merenyi Z."/>
            <person name="Sahu N."/>
            <person name="Viragh M."/>
            <person name="Koszo T."/>
            <person name="Mondo S."/>
            <person name="Kiss B."/>
            <person name="Balint B."/>
            <person name="Kues U."/>
            <person name="Barry K."/>
            <person name="Hegedus J.C."/>
            <person name="Henrissat B."/>
            <person name="Johnson J."/>
            <person name="Lipzen A."/>
            <person name="Ohm R."/>
            <person name="Nagy I."/>
            <person name="Pangilinan J."/>
            <person name="Yan J."/>
            <person name="Xiong Y."/>
            <person name="Grigoriev I.V."/>
            <person name="Hibbett D.S."/>
            <person name="Nagy L.G."/>
        </authorList>
    </citation>
    <scope>NUCLEOTIDE SEQUENCE [LARGE SCALE GENOMIC DNA]</scope>
    <source>
        <strain evidence="1 2">SZMC22713</strain>
    </source>
</reference>